<dbReference type="InterPro" id="IPR019953">
    <property type="entry name" value="OHR"/>
</dbReference>
<dbReference type="SUPFAM" id="SSF82784">
    <property type="entry name" value="OsmC-like"/>
    <property type="match status" value="1"/>
</dbReference>
<dbReference type="Pfam" id="PF02566">
    <property type="entry name" value="OsmC"/>
    <property type="match status" value="1"/>
</dbReference>
<comment type="similarity">
    <text evidence="1">Belongs to the OsmC/Ohr family.</text>
</comment>
<evidence type="ECO:0000313" key="3">
    <source>
        <dbReference type="Proteomes" id="UP000207598"/>
    </source>
</evidence>
<dbReference type="AlphaFoldDB" id="A0A238JQV9"/>
<dbReference type="EMBL" id="FXYF01000001">
    <property type="protein sequence ID" value="SMX33068.1"/>
    <property type="molecule type" value="Genomic_DNA"/>
</dbReference>
<dbReference type="GO" id="GO:0006979">
    <property type="term" value="P:response to oxidative stress"/>
    <property type="evidence" value="ECO:0007669"/>
    <property type="project" value="InterPro"/>
</dbReference>
<dbReference type="Gene3D" id="3.30.300.20">
    <property type="match status" value="1"/>
</dbReference>
<protein>
    <submittedName>
        <fullName evidence="2">Organic hydroperoxide resistance protein OhrB</fullName>
    </submittedName>
</protein>
<dbReference type="PANTHER" id="PTHR33797:SF2">
    <property type="entry name" value="ORGANIC HYDROPEROXIDE RESISTANCE PROTEIN-LIKE"/>
    <property type="match status" value="1"/>
</dbReference>
<dbReference type="NCBIfam" id="TIGR03561">
    <property type="entry name" value="organ_hyd_perox"/>
    <property type="match status" value="1"/>
</dbReference>
<gene>
    <name evidence="2" type="primary">ohrB_1</name>
    <name evidence="2" type="ORF">MAA8898_00389</name>
</gene>
<dbReference type="Proteomes" id="UP000207598">
    <property type="component" value="Unassembled WGS sequence"/>
</dbReference>
<proteinExistence type="inferred from homology"/>
<dbReference type="Gene3D" id="2.20.25.10">
    <property type="match status" value="1"/>
</dbReference>
<evidence type="ECO:0000313" key="2">
    <source>
        <dbReference type="EMBL" id="SMX33068.1"/>
    </source>
</evidence>
<dbReference type="InterPro" id="IPR036102">
    <property type="entry name" value="OsmC/Ohrsf"/>
</dbReference>
<name>A0A238JQV9_9RHOB</name>
<accession>A0A238JQV9</accession>
<evidence type="ECO:0000256" key="1">
    <source>
        <dbReference type="ARBA" id="ARBA00007378"/>
    </source>
</evidence>
<dbReference type="OrthoDB" id="9797508at2"/>
<reference evidence="2 3" key="1">
    <citation type="submission" date="2017-05" db="EMBL/GenBank/DDBJ databases">
        <authorList>
            <person name="Song R."/>
            <person name="Chenine A.L."/>
            <person name="Ruprecht R.M."/>
        </authorList>
    </citation>
    <scope>NUCLEOTIDE SEQUENCE [LARGE SCALE GENOMIC DNA]</scope>
    <source>
        <strain evidence="2 3">CECT 8898</strain>
    </source>
</reference>
<sequence length="154" mass="15882">MTPIYATSCTATHEARNGSVRSADGALDVKLAMPRELGGPGGATNPEQLFAAGYAACFTSALLLVARESTAQIGKPAVTVKSGLRSDGPGRFALFAEVHVALPDLDRDAALRLARGAHQVCPFSKAVGHSLGVTVTLTDWHGARTGETLGLEVA</sequence>
<keyword evidence="3" id="KW-1185">Reference proteome</keyword>
<dbReference type="RefSeq" id="WP_094019262.1">
    <property type="nucleotide sequence ID" value="NZ_FXYF01000001.1"/>
</dbReference>
<dbReference type="PANTHER" id="PTHR33797">
    <property type="entry name" value="ORGANIC HYDROPEROXIDE RESISTANCE PROTEIN-LIKE"/>
    <property type="match status" value="1"/>
</dbReference>
<dbReference type="InterPro" id="IPR015946">
    <property type="entry name" value="KH_dom-like_a/b"/>
</dbReference>
<dbReference type="InterPro" id="IPR003718">
    <property type="entry name" value="OsmC/Ohr_fam"/>
</dbReference>
<organism evidence="2 3">
    <name type="scientific">Maliponia aquimaris</name>
    <dbReference type="NCBI Taxonomy" id="1673631"/>
    <lineage>
        <taxon>Bacteria</taxon>
        <taxon>Pseudomonadati</taxon>
        <taxon>Pseudomonadota</taxon>
        <taxon>Alphaproteobacteria</taxon>
        <taxon>Rhodobacterales</taxon>
        <taxon>Paracoccaceae</taxon>
        <taxon>Maliponia</taxon>
    </lineage>
</organism>